<dbReference type="SUPFAM" id="SSF69593">
    <property type="entry name" value="Glycerol-3-phosphate (1)-acyltransferase"/>
    <property type="match status" value="1"/>
</dbReference>
<accession>A0A538SZJ2</accession>
<protein>
    <submittedName>
        <fullName evidence="4">1-acyl-sn-glycerol-3-phosphate acyltransferase</fullName>
    </submittedName>
</protein>
<comment type="caution">
    <text evidence="4">The sequence shown here is derived from an EMBL/GenBank/DDBJ whole genome shotgun (WGS) entry which is preliminary data.</text>
</comment>
<organism evidence="4 5">
    <name type="scientific">Eiseniibacteriota bacterium</name>
    <dbReference type="NCBI Taxonomy" id="2212470"/>
    <lineage>
        <taxon>Bacteria</taxon>
        <taxon>Candidatus Eiseniibacteriota</taxon>
    </lineage>
</organism>
<keyword evidence="2 4" id="KW-0012">Acyltransferase</keyword>
<evidence type="ECO:0000256" key="1">
    <source>
        <dbReference type="ARBA" id="ARBA00022679"/>
    </source>
</evidence>
<dbReference type="Proteomes" id="UP000317716">
    <property type="component" value="Unassembled WGS sequence"/>
</dbReference>
<dbReference type="PANTHER" id="PTHR10434:SF11">
    <property type="entry name" value="1-ACYL-SN-GLYCEROL-3-PHOSPHATE ACYLTRANSFERASE"/>
    <property type="match status" value="1"/>
</dbReference>
<evidence type="ECO:0000313" key="4">
    <source>
        <dbReference type="EMBL" id="TMQ56795.1"/>
    </source>
</evidence>
<reference evidence="4 5" key="1">
    <citation type="journal article" date="2019" name="Nat. Microbiol.">
        <title>Mediterranean grassland soil C-N compound turnover is dependent on rainfall and depth, and is mediated by genomically divergent microorganisms.</title>
        <authorList>
            <person name="Diamond S."/>
            <person name="Andeer P.F."/>
            <person name="Li Z."/>
            <person name="Crits-Christoph A."/>
            <person name="Burstein D."/>
            <person name="Anantharaman K."/>
            <person name="Lane K.R."/>
            <person name="Thomas B.C."/>
            <person name="Pan C."/>
            <person name="Northen T.R."/>
            <person name="Banfield J.F."/>
        </authorList>
    </citation>
    <scope>NUCLEOTIDE SEQUENCE [LARGE SCALE GENOMIC DNA]</scope>
    <source>
        <strain evidence="4">WS_2</strain>
    </source>
</reference>
<sequence>MPIAGRCPVTGRPLGVFVPAYYSAVRSLASTTFGLISGWEVKGRENVPRQDGLIVACNHISFWDPPMVGAACPRELSFLAKEELFATPLLGPLIRSLNSIPIRRGVADLSGMSRAIERIAGGGALLMFPEGSRMRDGELHPGRPGVGMMAVHADVPIVPSFISGSNRPGMWWRRGVRPRLWFGRARPWRDLAGEEGDLTPGRALYQRVAEAVMREIAALKSGQMASASRAAAGDRRSQSS</sequence>
<dbReference type="CDD" id="cd07989">
    <property type="entry name" value="LPLAT_AGPAT-like"/>
    <property type="match status" value="1"/>
</dbReference>
<dbReference type="EMBL" id="VBOS01000149">
    <property type="protein sequence ID" value="TMQ56795.1"/>
    <property type="molecule type" value="Genomic_DNA"/>
</dbReference>
<gene>
    <name evidence="4" type="ORF">E6K72_04325</name>
</gene>
<proteinExistence type="predicted"/>
<evidence type="ECO:0000313" key="5">
    <source>
        <dbReference type="Proteomes" id="UP000317716"/>
    </source>
</evidence>
<dbReference type="PANTHER" id="PTHR10434">
    <property type="entry name" value="1-ACYL-SN-GLYCEROL-3-PHOSPHATE ACYLTRANSFERASE"/>
    <property type="match status" value="1"/>
</dbReference>
<dbReference type="InterPro" id="IPR002123">
    <property type="entry name" value="Plipid/glycerol_acylTrfase"/>
</dbReference>
<name>A0A538SZJ2_UNCEI</name>
<dbReference type="GO" id="GO:0003841">
    <property type="term" value="F:1-acylglycerol-3-phosphate O-acyltransferase activity"/>
    <property type="evidence" value="ECO:0007669"/>
    <property type="project" value="TreeGrafter"/>
</dbReference>
<dbReference type="GO" id="GO:0006654">
    <property type="term" value="P:phosphatidic acid biosynthetic process"/>
    <property type="evidence" value="ECO:0007669"/>
    <property type="project" value="TreeGrafter"/>
</dbReference>
<dbReference type="Pfam" id="PF01553">
    <property type="entry name" value="Acyltransferase"/>
    <property type="match status" value="1"/>
</dbReference>
<feature type="domain" description="Phospholipid/glycerol acyltransferase" evidence="3">
    <location>
        <begin position="53"/>
        <end position="165"/>
    </location>
</feature>
<evidence type="ECO:0000256" key="2">
    <source>
        <dbReference type="ARBA" id="ARBA00023315"/>
    </source>
</evidence>
<dbReference type="AlphaFoldDB" id="A0A538SZJ2"/>
<dbReference type="SMART" id="SM00563">
    <property type="entry name" value="PlsC"/>
    <property type="match status" value="1"/>
</dbReference>
<keyword evidence="1 4" id="KW-0808">Transferase</keyword>
<evidence type="ECO:0000259" key="3">
    <source>
        <dbReference type="SMART" id="SM00563"/>
    </source>
</evidence>